<accession>A0AAV9UK19</accession>
<dbReference type="Proteomes" id="UP001373714">
    <property type="component" value="Unassembled WGS sequence"/>
</dbReference>
<evidence type="ECO:0000256" key="1">
    <source>
        <dbReference type="SAM" id="MobiDB-lite"/>
    </source>
</evidence>
<dbReference type="Gene3D" id="3.30.420.10">
    <property type="entry name" value="Ribonuclease H-like superfamily/Ribonuclease H"/>
    <property type="match status" value="1"/>
</dbReference>
<comment type="caution">
    <text evidence="2">The sequence shown here is derived from an EMBL/GenBank/DDBJ whole genome shotgun (WGS) entry which is preliminary data.</text>
</comment>
<keyword evidence="3" id="KW-1185">Reference proteome</keyword>
<evidence type="ECO:0000313" key="3">
    <source>
        <dbReference type="Proteomes" id="UP001373714"/>
    </source>
</evidence>
<feature type="compositionally biased region" description="Gly residues" evidence="1">
    <location>
        <begin position="225"/>
        <end position="235"/>
    </location>
</feature>
<evidence type="ECO:0000313" key="2">
    <source>
        <dbReference type="EMBL" id="KAK6343703.1"/>
    </source>
</evidence>
<proteinExistence type="predicted"/>
<dbReference type="SUPFAM" id="SSF53098">
    <property type="entry name" value="Ribonuclease H-like"/>
    <property type="match status" value="1"/>
</dbReference>
<reference evidence="2 3" key="1">
    <citation type="submission" date="2019-10" db="EMBL/GenBank/DDBJ databases">
        <authorList>
            <person name="Palmer J.M."/>
        </authorList>
    </citation>
    <scope>NUCLEOTIDE SEQUENCE [LARGE SCALE GENOMIC DNA]</scope>
    <source>
        <strain evidence="2 3">TWF730</strain>
    </source>
</reference>
<dbReference type="GO" id="GO:0003676">
    <property type="term" value="F:nucleic acid binding"/>
    <property type="evidence" value="ECO:0007669"/>
    <property type="project" value="InterPro"/>
</dbReference>
<feature type="region of interest" description="Disordered" evidence="1">
    <location>
        <begin position="224"/>
        <end position="250"/>
    </location>
</feature>
<organism evidence="2 3">
    <name type="scientific">Orbilia blumenaviensis</name>
    <dbReference type="NCBI Taxonomy" id="1796055"/>
    <lineage>
        <taxon>Eukaryota</taxon>
        <taxon>Fungi</taxon>
        <taxon>Dikarya</taxon>
        <taxon>Ascomycota</taxon>
        <taxon>Pezizomycotina</taxon>
        <taxon>Orbiliomycetes</taxon>
        <taxon>Orbiliales</taxon>
        <taxon>Orbiliaceae</taxon>
        <taxon>Orbilia</taxon>
    </lineage>
</organism>
<dbReference type="EMBL" id="JAVHNS010000009">
    <property type="protein sequence ID" value="KAK6343703.1"/>
    <property type="molecule type" value="Genomic_DNA"/>
</dbReference>
<dbReference type="AlphaFoldDB" id="A0AAV9UK19"/>
<sequence>MSTADSRCGLVIITEKLESMDLSAVSNQFTGYLPTGDDFKFRCVPQLPIAMLDVNFYKQKLLNRHNVPWTTNWSISFPSGNLGERSSIFPMAGDTTVHKDGGEVFLFPAIYGEDVRIHTFGVVTFPWVLYGVPITVQCLLVGNMEMIPLPGNAGAGKLLLDIRLFDGEKVPLLYSLNRTSFMMKRGSSKVCVAFDISRNILDAAICLTAMSSCIEYGKHTDAGEEGAGGAAGGGEIQPNGPQPEDPDFIEDPAAHRKARMRPGPKPWMNEDLLGELFCGVCIYYGKDSQFNIEIELDNEEIDCKERADIRMAIETIRSINNIFKHTGFSFRKAIVSTDSIFLCNALQLPTTVTHWAEMGWRTDSGHPIEHQDLWEEYLDDLKPTYPILWHLCPRDPKVEAKVLARKCAMQNIYICETTTAEAANDREREFPPEFIVVEDTQAEYLYEKFTTDSQNETAQRIGSAFYDGGICAKDLPVGFHCMIDCRESYKAAGRPNYSEIEGYNLLQPRGRGL</sequence>
<name>A0AAV9UK19_9PEZI</name>
<protein>
    <submittedName>
        <fullName evidence="2">RNA-DNA hybrid ribonuclease</fullName>
    </submittedName>
</protein>
<dbReference type="InterPro" id="IPR036397">
    <property type="entry name" value="RNaseH_sf"/>
</dbReference>
<dbReference type="InterPro" id="IPR012337">
    <property type="entry name" value="RNaseH-like_sf"/>
</dbReference>
<gene>
    <name evidence="2" type="primary">RNH1</name>
    <name evidence="2" type="ORF">TWF730_011293</name>
</gene>